<sequence>MAKLTINVPADRATEYLEEVVGQIENGMTSGHWNAATNWDVEFDSGENADDLR</sequence>
<organism evidence="1 2">
    <name type="scientific">Tsukamurella tyrosinosolvens</name>
    <dbReference type="NCBI Taxonomy" id="57704"/>
    <lineage>
        <taxon>Bacteria</taxon>
        <taxon>Bacillati</taxon>
        <taxon>Actinomycetota</taxon>
        <taxon>Actinomycetes</taxon>
        <taxon>Mycobacteriales</taxon>
        <taxon>Tsukamurellaceae</taxon>
        <taxon>Tsukamurella</taxon>
    </lineage>
</organism>
<proteinExistence type="predicted"/>
<gene>
    <name evidence="1" type="ORF">SAMN04489793_3260</name>
</gene>
<accession>A0A1H4VMP5</accession>
<evidence type="ECO:0000313" key="1">
    <source>
        <dbReference type="EMBL" id="SEC81604.1"/>
    </source>
</evidence>
<reference evidence="2" key="1">
    <citation type="submission" date="2016-10" db="EMBL/GenBank/DDBJ databases">
        <authorList>
            <person name="Varghese N."/>
            <person name="Submissions S."/>
        </authorList>
    </citation>
    <scope>NUCLEOTIDE SEQUENCE [LARGE SCALE GENOMIC DNA]</scope>
    <source>
        <strain evidence="2">DSM 44234</strain>
    </source>
</reference>
<dbReference type="AlphaFoldDB" id="A0A1H4VMP5"/>
<dbReference type="Proteomes" id="UP000182241">
    <property type="component" value="Unassembled WGS sequence"/>
</dbReference>
<keyword evidence="2" id="KW-1185">Reference proteome</keyword>
<name>A0A1H4VMP5_TSUTY</name>
<dbReference type="STRING" id="57704.SAMN04489793_3260"/>
<dbReference type="EMBL" id="FNSA01000003">
    <property type="protein sequence ID" value="SEC81604.1"/>
    <property type="molecule type" value="Genomic_DNA"/>
</dbReference>
<protein>
    <submittedName>
        <fullName evidence="1">Uncharacterized protein</fullName>
    </submittedName>
</protein>
<evidence type="ECO:0000313" key="2">
    <source>
        <dbReference type="Proteomes" id="UP000182241"/>
    </source>
</evidence>
<dbReference type="RefSeq" id="WP_156486429.1">
    <property type="nucleotide sequence ID" value="NZ_FNSA01000003.1"/>
</dbReference>